<accession>A0A4R3VJF7</accession>
<evidence type="ECO:0008006" key="3">
    <source>
        <dbReference type="Google" id="ProtNLM"/>
    </source>
</evidence>
<dbReference type="Proteomes" id="UP000295197">
    <property type="component" value="Unassembled WGS sequence"/>
</dbReference>
<keyword evidence="2" id="KW-1185">Reference proteome</keyword>
<dbReference type="RefSeq" id="WP_132779075.1">
    <property type="nucleotide sequence ID" value="NZ_SMBZ01000066.1"/>
</dbReference>
<gene>
    <name evidence="1" type="ORF">EDC17_10668</name>
</gene>
<name>A0A4R3VJF7_9SPHI</name>
<evidence type="ECO:0000313" key="1">
    <source>
        <dbReference type="EMBL" id="TCV06052.1"/>
    </source>
</evidence>
<comment type="caution">
    <text evidence="1">The sequence shown here is derived from an EMBL/GenBank/DDBJ whole genome shotgun (WGS) entry which is preliminary data.</text>
</comment>
<reference evidence="1 2" key="1">
    <citation type="submission" date="2019-03" db="EMBL/GenBank/DDBJ databases">
        <title>Genomic Encyclopedia of Type Strains, Phase IV (KMG-IV): sequencing the most valuable type-strain genomes for metagenomic binning, comparative biology and taxonomic classification.</title>
        <authorList>
            <person name="Goeker M."/>
        </authorList>
    </citation>
    <scope>NUCLEOTIDE SEQUENCE [LARGE SCALE GENOMIC DNA]</scope>
    <source>
        <strain evidence="1 2">DSM 22362</strain>
    </source>
</reference>
<evidence type="ECO:0000313" key="2">
    <source>
        <dbReference type="Proteomes" id="UP000295197"/>
    </source>
</evidence>
<protein>
    <recommendedName>
        <fullName evidence="3">Ribbon-helix-helix CopG family protein</fullName>
    </recommendedName>
</protein>
<sequence>MSGKNSLGNFAKKIAEDNVSSPLQEKKGKVIKPVETKFLISIEEEDLYQLKRIALDQKTNVRNLIRTAIKEKYINK</sequence>
<dbReference type="AlphaFoldDB" id="A0A4R3VJF7"/>
<organism evidence="1 2">
    <name type="scientific">Sphingobacterium alimentarium</name>
    <dbReference type="NCBI Taxonomy" id="797292"/>
    <lineage>
        <taxon>Bacteria</taxon>
        <taxon>Pseudomonadati</taxon>
        <taxon>Bacteroidota</taxon>
        <taxon>Sphingobacteriia</taxon>
        <taxon>Sphingobacteriales</taxon>
        <taxon>Sphingobacteriaceae</taxon>
        <taxon>Sphingobacterium</taxon>
    </lineage>
</organism>
<dbReference type="EMBL" id="SMBZ01000066">
    <property type="protein sequence ID" value="TCV06052.1"/>
    <property type="molecule type" value="Genomic_DNA"/>
</dbReference>
<proteinExistence type="predicted"/>